<feature type="transmembrane region" description="Helical" evidence="16">
    <location>
        <begin position="12"/>
        <end position="40"/>
    </location>
</feature>
<keyword evidence="8" id="KW-1278">Translocase</keyword>
<name>A0A7L7S0I1_9TREM</name>
<evidence type="ECO:0000256" key="9">
    <source>
        <dbReference type="ARBA" id="ARBA00022982"/>
    </source>
</evidence>
<keyword evidence="13 16" id="KW-0496">Mitochondrion</keyword>
<evidence type="ECO:0000256" key="14">
    <source>
        <dbReference type="ARBA" id="ARBA00023136"/>
    </source>
</evidence>
<dbReference type="InterPro" id="IPR003918">
    <property type="entry name" value="NADH_UbQ_OxRdtase"/>
</dbReference>
<keyword evidence="11 16" id="KW-0520">NAD</keyword>
<accession>A0A7L7S0I1</accession>
<evidence type="ECO:0000256" key="16">
    <source>
        <dbReference type="RuleBase" id="RU003297"/>
    </source>
</evidence>
<keyword evidence="5 16" id="KW-0813">Transport</keyword>
<dbReference type="AlphaFoldDB" id="A0A7L7S0I1"/>
<gene>
    <name evidence="18" type="primary">nad4</name>
</gene>
<dbReference type="GO" id="GO:0048039">
    <property type="term" value="F:ubiquinone binding"/>
    <property type="evidence" value="ECO:0007669"/>
    <property type="project" value="TreeGrafter"/>
</dbReference>
<feature type="transmembrane region" description="Helical" evidence="16">
    <location>
        <begin position="397"/>
        <end position="417"/>
    </location>
</feature>
<keyword evidence="6 16" id="KW-0679">Respiratory chain</keyword>
<feature type="transmembrane region" description="Helical" evidence="16">
    <location>
        <begin position="322"/>
        <end position="345"/>
    </location>
</feature>
<feature type="transmembrane region" description="Helical" evidence="16">
    <location>
        <begin position="123"/>
        <end position="144"/>
    </location>
</feature>
<dbReference type="GO" id="GO:0015990">
    <property type="term" value="P:electron transport coupled proton transport"/>
    <property type="evidence" value="ECO:0007669"/>
    <property type="project" value="TreeGrafter"/>
</dbReference>
<keyword evidence="10 16" id="KW-1133">Transmembrane helix</keyword>
<dbReference type="PANTHER" id="PTHR43507:SF20">
    <property type="entry name" value="NADH-UBIQUINONE OXIDOREDUCTASE CHAIN 4"/>
    <property type="match status" value="1"/>
</dbReference>
<keyword evidence="12 16" id="KW-0830">Ubiquinone</keyword>
<keyword evidence="7 16" id="KW-0812">Transmembrane</keyword>
<evidence type="ECO:0000256" key="7">
    <source>
        <dbReference type="ARBA" id="ARBA00022692"/>
    </source>
</evidence>
<feature type="domain" description="NADH:quinone oxidoreductase/Mrp antiporter transmembrane" evidence="17">
    <location>
        <begin position="93"/>
        <end position="355"/>
    </location>
</feature>
<dbReference type="PRINTS" id="PR01437">
    <property type="entry name" value="NUOXDRDTASE4"/>
</dbReference>
<evidence type="ECO:0000256" key="6">
    <source>
        <dbReference type="ARBA" id="ARBA00022660"/>
    </source>
</evidence>
<feature type="transmembrane region" description="Helical" evidence="16">
    <location>
        <begin position="71"/>
        <end position="88"/>
    </location>
</feature>
<evidence type="ECO:0000256" key="1">
    <source>
        <dbReference type="ARBA" id="ARBA00004225"/>
    </source>
</evidence>
<dbReference type="GO" id="GO:0003954">
    <property type="term" value="F:NADH dehydrogenase activity"/>
    <property type="evidence" value="ECO:0007669"/>
    <property type="project" value="TreeGrafter"/>
</dbReference>
<feature type="transmembrane region" description="Helical" evidence="16">
    <location>
        <begin position="46"/>
        <end position="64"/>
    </location>
</feature>
<feature type="transmembrane region" description="Helical" evidence="16">
    <location>
        <begin position="196"/>
        <end position="221"/>
    </location>
</feature>
<dbReference type="GO" id="GO:0031966">
    <property type="term" value="C:mitochondrial membrane"/>
    <property type="evidence" value="ECO:0007669"/>
    <property type="project" value="UniProtKB-SubCell"/>
</dbReference>
<keyword evidence="9 16" id="KW-0249">Electron transport</keyword>
<reference evidence="18" key="1">
    <citation type="submission" date="2020-06" db="EMBL/GenBank/DDBJ databases">
        <title>Complete mitochondrial genome of Prosthogonimus cuneatus (Trematoda: Prosthogonimidae), as the First Representative from the Superfamily Microphalloidea.</title>
        <authorList>
            <person name="Guo X.R."/>
            <person name="Li Y."/>
            <person name="Gao J.F."/>
            <person name="Chang Q.C."/>
            <person name="Wang C.R."/>
        </authorList>
    </citation>
    <scope>NUCLEOTIDE SEQUENCE</scope>
</reference>
<evidence type="ECO:0000256" key="4">
    <source>
        <dbReference type="ARBA" id="ARBA00021006"/>
    </source>
</evidence>
<evidence type="ECO:0000256" key="10">
    <source>
        <dbReference type="ARBA" id="ARBA00022989"/>
    </source>
</evidence>
<comment type="function">
    <text evidence="16">Core subunit of the mitochondrial membrane respiratory chain NADH dehydrogenase (Complex I) which catalyzes electron transfer from NADH through the respiratory chain, using ubiquinone as an electron acceptor. Essential for the catalytic activity and assembly of complex I.</text>
</comment>
<dbReference type="GO" id="GO:0042773">
    <property type="term" value="P:ATP synthesis coupled electron transport"/>
    <property type="evidence" value="ECO:0007669"/>
    <property type="project" value="InterPro"/>
</dbReference>
<feature type="transmembrane region" description="Helical" evidence="16">
    <location>
        <begin position="227"/>
        <end position="247"/>
    </location>
</feature>
<dbReference type="EC" id="7.1.1.2" evidence="3 16"/>
<sequence>MGVWKFDRFSLLVAFFSSFSLYLLFYVFSWCFSLGFFGLYYCFDSVGLYLVFLTFVILVSVLFLKPWFGAGSFYVLVVSQIFSIFCYLCCHALFFWIFYEMSLVPLLYLLIKDSPYSERYTAFWYFLGYIVFCSLPMFLVVLFFSKGFGGFSLVNWCVDEEENGILFFLGLLFVTKIPLFPFHTWLPIVHAEASSVVSVCLSGYIMKLGLLGVFRFCYFIIDDVLFLVEYVGFIVLLSSFFVLCSGFELDCKRWLAFLSLAHIVVVPLCLNVGEFVDYSIGFCYCLGHGLSSSFAFILFWFMSEVVGSRNWFFLKSCVVDSFVFQVMVVSCFCLCGSFPFCLQFFCELGVICFSGFFSGLLFYSFCVYLFFSGLVPLVCLGFLLVRRQSVSVSVSFEAGPLLVLFFLFLLNLCSFLFF</sequence>
<comment type="similarity">
    <text evidence="2 16">Belongs to the complex I subunit 4 family.</text>
</comment>
<geneLocation type="mitochondrion" evidence="18"/>
<dbReference type="GO" id="GO:0008137">
    <property type="term" value="F:NADH dehydrogenase (ubiquinone) activity"/>
    <property type="evidence" value="ECO:0007669"/>
    <property type="project" value="UniProtKB-UniRule"/>
</dbReference>
<evidence type="ECO:0000256" key="8">
    <source>
        <dbReference type="ARBA" id="ARBA00022967"/>
    </source>
</evidence>
<feature type="transmembrane region" description="Helical" evidence="16">
    <location>
        <begin position="164"/>
        <end position="184"/>
    </location>
</feature>
<organism evidence="18">
    <name type="scientific">Prosthogonimus cuneatus</name>
    <dbReference type="NCBI Taxonomy" id="232414"/>
    <lineage>
        <taxon>Eukaryota</taxon>
        <taxon>Metazoa</taxon>
        <taxon>Spiralia</taxon>
        <taxon>Lophotrochozoa</taxon>
        <taxon>Platyhelminthes</taxon>
        <taxon>Trematoda</taxon>
        <taxon>Digenea</taxon>
        <taxon>Plagiorchiida</taxon>
        <taxon>Xiphidiata</taxon>
        <taxon>Microphalloidea</taxon>
        <taxon>Prosthogonimidae</taxon>
        <taxon>Prosthogonimus</taxon>
    </lineage>
</organism>
<evidence type="ECO:0000256" key="2">
    <source>
        <dbReference type="ARBA" id="ARBA00009025"/>
    </source>
</evidence>
<evidence type="ECO:0000256" key="11">
    <source>
        <dbReference type="ARBA" id="ARBA00023027"/>
    </source>
</evidence>
<evidence type="ECO:0000259" key="17">
    <source>
        <dbReference type="Pfam" id="PF00361"/>
    </source>
</evidence>
<evidence type="ECO:0000256" key="3">
    <source>
        <dbReference type="ARBA" id="ARBA00012944"/>
    </source>
</evidence>
<proteinExistence type="inferred from homology"/>
<dbReference type="Pfam" id="PF00361">
    <property type="entry name" value="Proton_antipo_M"/>
    <property type="match status" value="1"/>
</dbReference>
<feature type="transmembrane region" description="Helical" evidence="16">
    <location>
        <begin position="360"/>
        <end position="385"/>
    </location>
</feature>
<comment type="catalytic activity">
    <reaction evidence="15 16">
        <text>a ubiquinone + NADH + 5 H(+)(in) = a ubiquinol + NAD(+) + 4 H(+)(out)</text>
        <dbReference type="Rhea" id="RHEA:29091"/>
        <dbReference type="Rhea" id="RHEA-COMP:9565"/>
        <dbReference type="Rhea" id="RHEA-COMP:9566"/>
        <dbReference type="ChEBI" id="CHEBI:15378"/>
        <dbReference type="ChEBI" id="CHEBI:16389"/>
        <dbReference type="ChEBI" id="CHEBI:17976"/>
        <dbReference type="ChEBI" id="CHEBI:57540"/>
        <dbReference type="ChEBI" id="CHEBI:57945"/>
        <dbReference type="EC" id="7.1.1.2"/>
    </reaction>
</comment>
<evidence type="ECO:0000256" key="5">
    <source>
        <dbReference type="ARBA" id="ARBA00022448"/>
    </source>
</evidence>
<feature type="transmembrane region" description="Helical" evidence="16">
    <location>
        <begin position="279"/>
        <end position="301"/>
    </location>
</feature>
<evidence type="ECO:0000256" key="13">
    <source>
        <dbReference type="ARBA" id="ARBA00023128"/>
    </source>
</evidence>
<comment type="subcellular location">
    <subcellularLocation>
        <location evidence="1 16">Mitochondrion membrane</location>
        <topology evidence="1 16">Multi-pass membrane protein</topology>
    </subcellularLocation>
</comment>
<protein>
    <recommendedName>
        <fullName evidence="4 16">NADH-ubiquinone oxidoreductase chain 4</fullName>
        <ecNumber evidence="3 16">7.1.1.2</ecNumber>
    </recommendedName>
</protein>
<dbReference type="EMBL" id="MT586127">
    <property type="protein sequence ID" value="QNU39791.1"/>
    <property type="molecule type" value="Genomic_DNA"/>
</dbReference>
<feature type="transmembrane region" description="Helical" evidence="16">
    <location>
        <begin position="254"/>
        <end position="273"/>
    </location>
</feature>
<evidence type="ECO:0000256" key="15">
    <source>
        <dbReference type="ARBA" id="ARBA00049551"/>
    </source>
</evidence>
<keyword evidence="14 16" id="KW-0472">Membrane</keyword>
<dbReference type="PANTHER" id="PTHR43507">
    <property type="entry name" value="NADH-UBIQUINONE OXIDOREDUCTASE CHAIN 4"/>
    <property type="match status" value="1"/>
</dbReference>
<evidence type="ECO:0000313" key="18">
    <source>
        <dbReference type="EMBL" id="QNU39791.1"/>
    </source>
</evidence>
<dbReference type="InterPro" id="IPR001750">
    <property type="entry name" value="ND/Mrp_TM"/>
</dbReference>
<evidence type="ECO:0000256" key="12">
    <source>
        <dbReference type="ARBA" id="ARBA00023075"/>
    </source>
</evidence>